<name>G8BV57_TETPH</name>
<dbReference type="GO" id="GO:0032880">
    <property type="term" value="P:regulation of protein localization"/>
    <property type="evidence" value="ECO:0007669"/>
    <property type="project" value="EnsemblFungi"/>
</dbReference>
<gene>
    <name evidence="2" type="primary">TPHA0F01550</name>
    <name evidence="2" type="ordered locus">TPHA_0F01550</name>
</gene>
<keyword evidence="3" id="KW-1185">Reference proteome</keyword>
<accession>G8BV57</accession>
<dbReference type="EMBL" id="HE612861">
    <property type="protein sequence ID" value="CCE63639.1"/>
    <property type="molecule type" value="Genomic_DNA"/>
</dbReference>
<dbReference type="InterPro" id="IPR028119">
    <property type="entry name" value="Snapin/Pallidin/Snn1"/>
</dbReference>
<dbReference type="GO" id="GO:0007032">
    <property type="term" value="P:endosome organization"/>
    <property type="evidence" value="ECO:0007669"/>
    <property type="project" value="EnsemblFungi"/>
</dbReference>
<evidence type="ECO:0000256" key="1">
    <source>
        <dbReference type="SAM" id="Coils"/>
    </source>
</evidence>
<dbReference type="KEGG" id="tpf:TPHA_0F01550"/>
<dbReference type="Proteomes" id="UP000005666">
    <property type="component" value="Chromosome 6"/>
</dbReference>
<dbReference type="OMA" id="IHPIELC"/>
<dbReference type="Pfam" id="PF14712">
    <property type="entry name" value="Snapin_Pallidin"/>
    <property type="match status" value="1"/>
</dbReference>
<dbReference type="eggNOG" id="ENOG502S7PY">
    <property type="taxonomic scope" value="Eukaryota"/>
</dbReference>
<keyword evidence="1" id="KW-0175">Coiled coil</keyword>
<reference evidence="2 3" key="1">
    <citation type="journal article" date="2011" name="Proc. Natl. Acad. Sci. U.S.A.">
        <title>Evolutionary erosion of yeast sex chromosomes by mating-type switching accidents.</title>
        <authorList>
            <person name="Gordon J.L."/>
            <person name="Armisen D."/>
            <person name="Proux-Wera E."/>
            <person name="Oheigeartaigh S.S."/>
            <person name="Byrne K.P."/>
            <person name="Wolfe K.H."/>
        </authorList>
    </citation>
    <scope>NUCLEOTIDE SEQUENCE [LARGE SCALE GENOMIC DNA]</scope>
    <source>
        <strain evidence="3">ATCC 24235 / CBS 4417 / NBRC 1672 / NRRL Y-8282 / UCD 70-5</strain>
    </source>
</reference>
<dbReference type="AlphaFoldDB" id="G8BV57"/>
<protein>
    <recommendedName>
        <fullName evidence="4">Biogenesis of lysosome-related organelles complex 1 subunit SNN1</fullName>
    </recommendedName>
</protein>
<evidence type="ECO:0000313" key="2">
    <source>
        <dbReference type="EMBL" id="CCE63639.1"/>
    </source>
</evidence>
<dbReference type="GO" id="GO:0005768">
    <property type="term" value="C:endosome"/>
    <property type="evidence" value="ECO:0007669"/>
    <property type="project" value="EnsemblFungi"/>
</dbReference>
<dbReference type="OrthoDB" id="4065244at2759"/>
<dbReference type="STRING" id="1071381.G8BV57"/>
<dbReference type="GO" id="GO:0031083">
    <property type="term" value="C:BLOC-1 complex"/>
    <property type="evidence" value="ECO:0007669"/>
    <property type="project" value="EnsemblFungi"/>
</dbReference>
<evidence type="ECO:0008006" key="4">
    <source>
        <dbReference type="Google" id="ProtNLM"/>
    </source>
</evidence>
<dbReference type="GeneID" id="11535422"/>
<proteinExistence type="predicted"/>
<evidence type="ECO:0000313" key="3">
    <source>
        <dbReference type="Proteomes" id="UP000005666"/>
    </source>
</evidence>
<sequence length="102" mass="11810">MELDKNCSVHPIELCVYSMLSSDLDGLYQTINELRNSQVLLILFIKKCRDSLKRENDVLYSAKDLEESIIKLKNLTKRIESLRGKYNKLKEKTDTLTKTIAS</sequence>
<dbReference type="HOGENOM" id="CLU_178727_0_0_1"/>
<dbReference type="RefSeq" id="XP_003686073.1">
    <property type="nucleotide sequence ID" value="XM_003686025.1"/>
</dbReference>
<organism evidence="2 3">
    <name type="scientific">Tetrapisispora phaffii (strain ATCC 24235 / CBS 4417 / NBRC 1672 / NRRL Y-8282 / UCD 70-5)</name>
    <name type="common">Yeast</name>
    <name type="synonym">Fabospora phaffii</name>
    <dbReference type="NCBI Taxonomy" id="1071381"/>
    <lineage>
        <taxon>Eukaryota</taxon>
        <taxon>Fungi</taxon>
        <taxon>Dikarya</taxon>
        <taxon>Ascomycota</taxon>
        <taxon>Saccharomycotina</taxon>
        <taxon>Saccharomycetes</taxon>
        <taxon>Saccharomycetales</taxon>
        <taxon>Saccharomycetaceae</taxon>
        <taxon>Tetrapisispora</taxon>
    </lineage>
</organism>
<feature type="coiled-coil region" evidence="1">
    <location>
        <begin position="65"/>
        <end position="99"/>
    </location>
</feature>